<sequence>MGIICLDLIKKQYIDSLRLTTTRKGYKNDAKSVPNWQCGSKFRESLPISCTNCLAPQLNHPELNYFTVFNLKATYDVDVPEIRQRFLDLQKILHPDKYSNRSLVNLSDFHYYKQWSYYFLFSQEEQYTSLDLSTFVNKAYKVLQNPYKRGIYLLKLNGIHREEREGNTVMDPDFLEDMLSINEAVLESSIEGLEKIRSDVQSKVNHLVSSISRSFQTNSLQEVELLLNKLKFYVNILDKITEKE</sequence>
<evidence type="ECO:0000259" key="3">
    <source>
        <dbReference type="PROSITE" id="PS50076"/>
    </source>
</evidence>
<evidence type="ECO:0000313" key="5">
    <source>
        <dbReference type="Proteomes" id="UP000015104"/>
    </source>
</evidence>
<dbReference type="SUPFAM" id="SSF46565">
    <property type="entry name" value="Chaperone J-domain"/>
    <property type="match status" value="1"/>
</dbReference>
<feature type="domain" description="J" evidence="3">
    <location>
        <begin position="64"/>
        <end position="156"/>
    </location>
</feature>
<dbReference type="PANTHER" id="PTHR14021">
    <property type="entry name" value="IRON-SULFUR CLUSTER CO-CHAPERONE PROTEIN HSCB"/>
    <property type="match status" value="1"/>
</dbReference>
<dbReference type="GO" id="GO:0001671">
    <property type="term" value="F:ATPase activator activity"/>
    <property type="evidence" value="ECO:0007669"/>
    <property type="project" value="InterPro"/>
</dbReference>
<dbReference type="HOGENOM" id="CLU_3300019_0_0_1"/>
<dbReference type="GO" id="GO:0005739">
    <property type="term" value="C:mitochondrion"/>
    <property type="evidence" value="ECO:0007669"/>
    <property type="project" value="TreeGrafter"/>
</dbReference>
<evidence type="ECO:0000313" key="4">
    <source>
        <dbReference type="EnsemblMetazoa" id="tetur18g00630.1"/>
    </source>
</evidence>
<dbReference type="GO" id="GO:0051087">
    <property type="term" value="F:protein-folding chaperone binding"/>
    <property type="evidence" value="ECO:0007669"/>
    <property type="project" value="InterPro"/>
</dbReference>
<dbReference type="InterPro" id="IPR009073">
    <property type="entry name" value="HscB_oligo_C"/>
</dbReference>
<dbReference type="InterPro" id="IPR036869">
    <property type="entry name" value="J_dom_sf"/>
</dbReference>
<keyword evidence="5" id="KW-1185">Reference proteome</keyword>
<reference evidence="5" key="1">
    <citation type="submission" date="2011-08" db="EMBL/GenBank/DDBJ databases">
        <authorList>
            <person name="Rombauts S."/>
        </authorList>
    </citation>
    <scope>NUCLEOTIDE SEQUENCE</scope>
    <source>
        <strain evidence="5">London</strain>
    </source>
</reference>
<dbReference type="EMBL" id="CAEY01000378">
    <property type="status" value="NOT_ANNOTATED_CDS"/>
    <property type="molecule type" value="Genomic_DNA"/>
</dbReference>
<dbReference type="Gene3D" id="1.10.287.110">
    <property type="entry name" value="DnaJ domain"/>
    <property type="match status" value="1"/>
</dbReference>
<dbReference type="EnsemblMetazoa" id="tetur18g00630.1">
    <property type="protein sequence ID" value="tetur18g00630.1"/>
    <property type="gene ID" value="tetur18g00630"/>
</dbReference>
<evidence type="ECO:0000256" key="1">
    <source>
        <dbReference type="ARBA" id="ARBA00010476"/>
    </source>
</evidence>
<dbReference type="SMART" id="SM00271">
    <property type="entry name" value="DnaJ"/>
    <property type="match status" value="1"/>
</dbReference>
<protein>
    <recommendedName>
        <fullName evidence="3">J domain-containing protein</fullName>
    </recommendedName>
</protein>
<dbReference type="Pfam" id="PF07743">
    <property type="entry name" value="HSCB_C"/>
    <property type="match status" value="1"/>
</dbReference>
<dbReference type="STRING" id="32264.T1KQP1"/>
<dbReference type="AlphaFoldDB" id="T1KQP1"/>
<dbReference type="PANTHER" id="PTHR14021:SF15">
    <property type="entry name" value="IRON-SULFUR CLUSTER CO-CHAPERONE PROTEIN HSCB"/>
    <property type="match status" value="1"/>
</dbReference>
<organism evidence="4 5">
    <name type="scientific">Tetranychus urticae</name>
    <name type="common">Two-spotted spider mite</name>
    <dbReference type="NCBI Taxonomy" id="32264"/>
    <lineage>
        <taxon>Eukaryota</taxon>
        <taxon>Metazoa</taxon>
        <taxon>Ecdysozoa</taxon>
        <taxon>Arthropoda</taxon>
        <taxon>Chelicerata</taxon>
        <taxon>Arachnida</taxon>
        <taxon>Acari</taxon>
        <taxon>Acariformes</taxon>
        <taxon>Trombidiformes</taxon>
        <taxon>Prostigmata</taxon>
        <taxon>Eleutherengona</taxon>
        <taxon>Raphignathae</taxon>
        <taxon>Tetranychoidea</taxon>
        <taxon>Tetranychidae</taxon>
        <taxon>Tetranychus</taxon>
    </lineage>
</organism>
<dbReference type="Proteomes" id="UP000015104">
    <property type="component" value="Unassembled WGS sequence"/>
</dbReference>
<dbReference type="PROSITE" id="PS50076">
    <property type="entry name" value="DNAJ_2"/>
    <property type="match status" value="1"/>
</dbReference>
<accession>T1KQP1</accession>
<dbReference type="InterPro" id="IPR004640">
    <property type="entry name" value="HscB"/>
</dbReference>
<dbReference type="GO" id="GO:0051259">
    <property type="term" value="P:protein complex oligomerization"/>
    <property type="evidence" value="ECO:0007669"/>
    <property type="project" value="InterPro"/>
</dbReference>
<reference evidence="4" key="2">
    <citation type="submission" date="2015-06" db="UniProtKB">
        <authorList>
            <consortium name="EnsemblMetazoa"/>
        </authorList>
    </citation>
    <scope>IDENTIFICATION</scope>
</reference>
<dbReference type="InterPro" id="IPR001623">
    <property type="entry name" value="DnaJ_domain"/>
</dbReference>
<comment type="similarity">
    <text evidence="1">Belongs to the HscB family.</text>
</comment>
<keyword evidence="2" id="KW-0143">Chaperone</keyword>
<name>T1KQP1_TETUR</name>
<dbReference type="Gene3D" id="1.20.1280.20">
    <property type="entry name" value="HscB, C-terminal domain"/>
    <property type="match status" value="1"/>
</dbReference>
<dbReference type="InterPro" id="IPR036386">
    <property type="entry name" value="HscB_C_sf"/>
</dbReference>
<proteinExistence type="inferred from homology"/>
<evidence type="ECO:0000256" key="2">
    <source>
        <dbReference type="ARBA" id="ARBA00023186"/>
    </source>
</evidence>
<dbReference type="SUPFAM" id="SSF47144">
    <property type="entry name" value="HSC20 (HSCB), C-terminal oligomerisation domain"/>
    <property type="match status" value="1"/>
</dbReference>
<dbReference type="GO" id="GO:0044571">
    <property type="term" value="P:[2Fe-2S] cluster assembly"/>
    <property type="evidence" value="ECO:0007669"/>
    <property type="project" value="InterPro"/>
</dbReference>